<evidence type="ECO:0000256" key="3">
    <source>
        <dbReference type="ARBA" id="ARBA00022490"/>
    </source>
</evidence>
<dbReference type="InterPro" id="IPR006266">
    <property type="entry name" value="UMP_CMP_kinase"/>
</dbReference>
<evidence type="ECO:0000313" key="13">
    <source>
        <dbReference type="Proteomes" id="UP001497512"/>
    </source>
</evidence>
<evidence type="ECO:0000256" key="1">
    <source>
        <dbReference type="ARBA" id="ARBA00007220"/>
    </source>
</evidence>
<keyword evidence="8" id="KW-0665">Pyrimidine biosynthesis</keyword>
<dbReference type="Proteomes" id="UP001497512">
    <property type="component" value="Chromosome 6"/>
</dbReference>
<sequence>MANNKPIIFVLGGPGCGKGTQCERIVRDFGFLHLSAGDLLRDEVKRKSELGKKCEQLMKDGKLVPAEVTLSLLRKAMKDANNAKGYLIDGFPRALEQAQAFDKTVGRPTLVIFLECPQDVMEKRLLKRGETSGRSDDNLATIIKRFETFQKESLPVIAFYRKLKAGLVLQQSSVPPPDMVYKEMELIIRKAITPVISTRDAYSQCSLWPGPDCPNILNMDNPI</sequence>
<evidence type="ECO:0000256" key="11">
    <source>
        <dbReference type="RuleBase" id="RU003330"/>
    </source>
</evidence>
<dbReference type="PRINTS" id="PR00094">
    <property type="entry name" value="ADENYLTKNASE"/>
</dbReference>
<evidence type="ECO:0000256" key="4">
    <source>
        <dbReference type="ARBA" id="ARBA00022679"/>
    </source>
</evidence>
<dbReference type="EC" id="2.7.4.3" evidence="2"/>
<dbReference type="InterPro" id="IPR000850">
    <property type="entry name" value="Adenylat/UMP-CMP_kin"/>
</dbReference>
<keyword evidence="9" id="KW-0539">Nucleus</keyword>
<protein>
    <recommendedName>
        <fullName evidence="2">adenylate kinase</fullName>
        <ecNumber evidence="2">2.7.4.3</ecNumber>
    </recommendedName>
</protein>
<dbReference type="Gene3D" id="3.40.50.300">
    <property type="entry name" value="P-loop containing nucleotide triphosphate hydrolases"/>
    <property type="match status" value="1"/>
</dbReference>
<dbReference type="PROSITE" id="PS00113">
    <property type="entry name" value="ADENYLATE_KINASE"/>
    <property type="match status" value="1"/>
</dbReference>
<dbReference type="NCBIfam" id="TIGR01359">
    <property type="entry name" value="UMP_CMP_kin_fam"/>
    <property type="match status" value="1"/>
</dbReference>
<dbReference type="HAMAP" id="MF_00235">
    <property type="entry name" value="Adenylate_kinase_Adk"/>
    <property type="match status" value="1"/>
</dbReference>
<evidence type="ECO:0000256" key="6">
    <source>
        <dbReference type="ARBA" id="ARBA00022777"/>
    </source>
</evidence>
<evidence type="ECO:0000256" key="5">
    <source>
        <dbReference type="ARBA" id="ARBA00022741"/>
    </source>
</evidence>
<name>A0ABP0URV9_9BRYO</name>
<comment type="similarity">
    <text evidence="1 11">Belongs to the adenylate kinase family.</text>
</comment>
<evidence type="ECO:0000256" key="2">
    <source>
        <dbReference type="ARBA" id="ARBA00012955"/>
    </source>
</evidence>
<evidence type="ECO:0000256" key="9">
    <source>
        <dbReference type="ARBA" id="ARBA00023242"/>
    </source>
</evidence>
<keyword evidence="7" id="KW-0067">ATP-binding</keyword>
<evidence type="ECO:0000313" key="12">
    <source>
        <dbReference type="EMBL" id="CAK9228591.1"/>
    </source>
</evidence>
<keyword evidence="6 11" id="KW-0418">Kinase</keyword>
<keyword evidence="13" id="KW-1185">Reference proteome</keyword>
<dbReference type="InterPro" id="IPR033690">
    <property type="entry name" value="Adenylat_kinase_CS"/>
</dbReference>
<dbReference type="InterPro" id="IPR027417">
    <property type="entry name" value="P-loop_NTPase"/>
</dbReference>
<dbReference type="PANTHER" id="PTHR23359">
    <property type="entry name" value="NUCLEOTIDE KINASE"/>
    <property type="match status" value="1"/>
</dbReference>
<proteinExistence type="inferred from homology"/>
<gene>
    <name evidence="12" type="ORF">CSSPTR1EN2_LOCUS19231</name>
</gene>
<keyword evidence="4 11" id="KW-0808">Transferase</keyword>
<dbReference type="CDD" id="cd01428">
    <property type="entry name" value="ADK"/>
    <property type="match status" value="1"/>
</dbReference>
<dbReference type="EMBL" id="OZ019898">
    <property type="protein sequence ID" value="CAK9228591.1"/>
    <property type="molecule type" value="Genomic_DNA"/>
</dbReference>
<evidence type="ECO:0000256" key="10">
    <source>
        <dbReference type="ARBA" id="ARBA00048116"/>
    </source>
</evidence>
<organism evidence="12 13">
    <name type="scientific">Sphagnum troendelagicum</name>
    <dbReference type="NCBI Taxonomy" id="128251"/>
    <lineage>
        <taxon>Eukaryota</taxon>
        <taxon>Viridiplantae</taxon>
        <taxon>Streptophyta</taxon>
        <taxon>Embryophyta</taxon>
        <taxon>Bryophyta</taxon>
        <taxon>Sphagnophytina</taxon>
        <taxon>Sphagnopsida</taxon>
        <taxon>Sphagnales</taxon>
        <taxon>Sphagnaceae</taxon>
        <taxon>Sphagnum</taxon>
    </lineage>
</organism>
<dbReference type="Pfam" id="PF00406">
    <property type="entry name" value="ADK"/>
    <property type="match status" value="1"/>
</dbReference>
<evidence type="ECO:0000256" key="7">
    <source>
        <dbReference type="ARBA" id="ARBA00022840"/>
    </source>
</evidence>
<keyword evidence="3" id="KW-0963">Cytoplasm</keyword>
<reference evidence="12" key="1">
    <citation type="submission" date="2024-02" db="EMBL/GenBank/DDBJ databases">
        <authorList>
            <consortium name="ELIXIR-Norway"/>
            <consortium name="Elixir Norway"/>
        </authorList>
    </citation>
    <scope>NUCLEOTIDE SEQUENCE</scope>
</reference>
<comment type="catalytic activity">
    <reaction evidence="10">
        <text>UMP + ATP = UDP + ADP</text>
        <dbReference type="Rhea" id="RHEA:24400"/>
        <dbReference type="ChEBI" id="CHEBI:30616"/>
        <dbReference type="ChEBI" id="CHEBI:57865"/>
        <dbReference type="ChEBI" id="CHEBI:58223"/>
        <dbReference type="ChEBI" id="CHEBI:456216"/>
        <dbReference type="EC" id="2.7.4.14"/>
    </reaction>
</comment>
<accession>A0ABP0URV9</accession>
<keyword evidence="5" id="KW-0547">Nucleotide-binding</keyword>
<dbReference type="SUPFAM" id="SSF52540">
    <property type="entry name" value="P-loop containing nucleoside triphosphate hydrolases"/>
    <property type="match status" value="1"/>
</dbReference>
<evidence type="ECO:0000256" key="8">
    <source>
        <dbReference type="ARBA" id="ARBA00022975"/>
    </source>
</evidence>